<dbReference type="Pfam" id="PF07313">
    <property type="entry name" value="AmiA-like"/>
    <property type="match status" value="1"/>
</dbReference>
<dbReference type="EMBL" id="JAVDQD010000001">
    <property type="protein sequence ID" value="MDR6237859.1"/>
    <property type="molecule type" value="Genomic_DNA"/>
</dbReference>
<dbReference type="Proteomes" id="UP001185092">
    <property type="component" value="Unassembled WGS sequence"/>
</dbReference>
<evidence type="ECO:0000313" key="3">
    <source>
        <dbReference type="Proteomes" id="UP001185092"/>
    </source>
</evidence>
<gene>
    <name evidence="2" type="ORF">HNQ88_000835</name>
</gene>
<keyword evidence="3" id="KW-1185">Reference proteome</keyword>
<protein>
    <recommendedName>
        <fullName evidence="4">DUF1460 domain-containing protein</fullName>
    </recommendedName>
</protein>
<dbReference type="RefSeq" id="WP_309937331.1">
    <property type="nucleotide sequence ID" value="NZ_AP025305.1"/>
</dbReference>
<sequence length="278" mass="31143">MTVHKLLTFLFIFISAITSACSQSEITGNSESILNKKIAEIQGQNLKSDSLVLTVGKSFIGTPYVSQTLERPKEILVVNLEELDCTTYLETVLAISNTVKSESSSIKTYESELTKIRYRSGQLAGYSSRLHYFTDWLIDNEKKGTLRILSDNYGEKYDKEINFMSTHADAYEGLKSESDLEDIRKAENLLNSQEIYFIPKEKLSEIESNIKSGDILGFTTHITGLDVSHVGFAIVINKQVHVMHASLKNGVIISDKTLAEFIAPDRYTGIMLARPINQ</sequence>
<evidence type="ECO:0000313" key="2">
    <source>
        <dbReference type="EMBL" id="MDR6237859.1"/>
    </source>
</evidence>
<dbReference type="Gene3D" id="2.30.260.10">
    <property type="entry name" value="putative xylanase like domain"/>
    <property type="match status" value="1"/>
</dbReference>
<dbReference type="InterPro" id="IPR010846">
    <property type="entry name" value="AmiA-like"/>
</dbReference>
<dbReference type="PROSITE" id="PS51257">
    <property type="entry name" value="PROKAR_LIPOPROTEIN"/>
    <property type="match status" value="1"/>
</dbReference>
<dbReference type="InterPro" id="IPR038765">
    <property type="entry name" value="Papain-like_cys_pep_sf"/>
</dbReference>
<keyword evidence="1" id="KW-0732">Signal</keyword>
<dbReference type="SUPFAM" id="SSF54001">
    <property type="entry name" value="Cysteine proteinases"/>
    <property type="match status" value="1"/>
</dbReference>
<comment type="caution">
    <text evidence="2">The sequence shown here is derived from an EMBL/GenBank/DDBJ whole genome shotgun (WGS) entry which is preliminary data.</text>
</comment>
<dbReference type="AlphaFoldDB" id="A0AAE3XMR2"/>
<dbReference type="Gene3D" id="1.10.3670.10">
    <property type="entry name" value="Putative xylanase like domain"/>
    <property type="match status" value="1"/>
</dbReference>
<accession>A0AAE3XMR2</accession>
<organism evidence="2 3">
    <name type="scientific">Aureibacter tunicatorum</name>
    <dbReference type="NCBI Taxonomy" id="866807"/>
    <lineage>
        <taxon>Bacteria</taxon>
        <taxon>Pseudomonadati</taxon>
        <taxon>Bacteroidota</taxon>
        <taxon>Cytophagia</taxon>
        <taxon>Cytophagales</taxon>
        <taxon>Persicobacteraceae</taxon>
        <taxon>Aureibacter</taxon>
    </lineage>
</organism>
<evidence type="ECO:0000256" key="1">
    <source>
        <dbReference type="SAM" id="SignalP"/>
    </source>
</evidence>
<name>A0AAE3XMR2_9BACT</name>
<proteinExistence type="predicted"/>
<feature type="signal peptide" evidence="1">
    <location>
        <begin position="1"/>
        <end position="20"/>
    </location>
</feature>
<feature type="chain" id="PRO_5042073817" description="DUF1460 domain-containing protein" evidence="1">
    <location>
        <begin position="21"/>
        <end position="278"/>
    </location>
</feature>
<reference evidence="2" key="1">
    <citation type="submission" date="2023-07" db="EMBL/GenBank/DDBJ databases">
        <title>Genomic Encyclopedia of Type Strains, Phase IV (KMG-IV): sequencing the most valuable type-strain genomes for metagenomic binning, comparative biology and taxonomic classification.</title>
        <authorList>
            <person name="Goeker M."/>
        </authorList>
    </citation>
    <scope>NUCLEOTIDE SEQUENCE</scope>
    <source>
        <strain evidence="2">DSM 26174</strain>
    </source>
</reference>
<evidence type="ECO:0008006" key="4">
    <source>
        <dbReference type="Google" id="ProtNLM"/>
    </source>
</evidence>